<evidence type="ECO:0008006" key="4">
    <source>
        <dbReference type="Google" id="ProtNLM"/>
    </source>
</evidence>
<dbReference type="AlphaFoldDB" id="B8KW28"/>
<dbReference type="PROSITE" id="PS51257">
    <property type="entry name" value="PROKAR_LIPOPROTEIN"/>
    <property type="match status" value="1"/>
</dbReference>
<keyword evidence="1" id="KW-0732">Signal</keyword>
<gene>
    <name evidence="2" type="ORF">NOR51B_385</name>
</gene>
<dbReference type="Gene3D" id="3.30.60.30">
    <property type="match status" value="1"/>
</dbReference>
<proteinExistence type="predicted"/>
<feature type="chain" id="PRO_5002876562" description="Kazal-like domain-containing protein" evidence="1">
    <location>
        <begin position="20"/>
        <end position="90"/>
    </location>
</feature>
<organism evidence="2 3">
    <name type="scientific">Luminiphilus syltensis NOR5-1B</name>
    <dbReference type="NCBI Taxonomy" id="565045"/>
    <lineage>
        <taxon>Bacteria</taxon>
        <taxon>Pseudomonadati</taxon>
        <taxon>Pseudomonadota</taxon>
        <taxon>Gammaproteobacteria</taxon>
        <taxon>Cellvibrionales</taxon>
        <taxon>Halieaceae</taxon>
        <taxon>Luminiphilus</taxon>
    </lineage>
</organism>
<dbReference type="EMBL" id="DS999411">
    <property type="protein sequence ID" value="EED34448.1"/>
    <property type="molecule type" value="Genomic_DNA"/>
</dbReference>
<reference evidence="3" key="1">
    <citation type="journal article" date="2013" name="BMC Microbiol.">
        <title>Taxonomy and evolution of bacteriochlorophyll a-containing members of the OM60/NOR5 clade of marine gammaproteobacteria: description of Luminiphilus syltensis gen. nov., sp. nov., reclassification of Haliea rubra as Pseudohaliea rubra gen. nov., comb. nov., and emendation of Chromatocurvus halotolerans.</title>
        <authorList>
            <person name="Spring S."/>
            <person name="Riedel T."/>
            <person name="Sproer C."/>
            <person name="Yan S."/>
            <person name="Harder J."/>
            <person name="Fuchs B.M."/>
        </authorList>
    </citation>
    <scope>NUCLEOTIDE SEQUENCE [LARGE SCALE GENOMIC DNA]</scope>
    <source>
        <strain evidence="3">NOR51-B</strain>
    </source>
</reference>
<dbReference type="STRING" id="565045.NOR51B_385"/>
<feature type="signal peptide" evidence="1">
    <location>
        <begin position="1"/>
        <end position="19"/>
    </location>
</feature>
<evidence type="ECO:0000256" key="1">
    <source>
        <dbReference type="SAM" id="SignalP"/>
    </source>
</evidence>
<name>B8KW28_9GAMM</name>
<dbReference type="Proteomes" id="UP000004699">
    <property type="component" value="Unassembled WGS sequence"/>
</dbReference>
<dbReference type="RefSeq" id="WP_009019196.1">
    <property type="nucleotide sequence ID" value="NZ_DS999411.1"/>
</dbReference>
<evidence type="ECO:0000313" key="2">
    <source>
        <dbReference type="EMBL" id="EED34448.1"/>
    </source>
</evidence>
<dbReference type="HOGENOM" id="CLU_172315_0_0_6"/>
<protein>
    <recommendedName>
        <fullName evidence="4">Kazal-like domain-containing protein</fullName>
    </recommendedName>
</protein>
<keyword evidence="3" id="KW-1185">Reference proteome</keyword>
<accession>B8KW28</accession>
<sequence length="90" mass="9383">MNIARYLPGVFAITLTLLAGCAATPDDSAVAELDDGRVVCNEPRPQVCTMEYRPVCAELKAGGSKDYASGCNACADIAVIAHRPNACVVP</sequence>
<evidence type="ECO:0000313" key="3">
    <source>
        <dbReference type="Proteomes" id="UP000004699"/>
    </source>
</evidence>